<evidence type="ECO:0000256" key="6">
    <source>
        <dbReference type="ARBA" id="ARBA00038360"/>
    </source>
</evidence>
<dbReference type="PANTHER" id="PTHR16056:SF15">
    <property type="entry name" value="REGULATOR OF MICROTUBULE DYNAMICS PROTEIN 2"/>
    <property type="match status" value="1"/>
</dbReference>
<keyword evidence="5 11" id="KW-0472">Membrane</keyword>
<evidence type="ECO:0000256" key="10">
    <source>
        <dbReference type="SAM" id="MobiDB-lite"/>
    </source>
</evidence>
<feature type="region of interest" description="Disordered" evidence="10">
    <location>
        <begin position="115"/>
        <end position="177"/>
    </location>
</feature>
<comment type="caution">
    <text evidence="12">The sequence shown here is derived from an EMBL/GenBank/DDBJ whole genome shotgun (WGS) entry which is preliminary data.</text>
</comment>
<feature type="transmembrane region" description="Helical" evidence="11">
    <location>
        <begin position="6"/>
        <end position="27"/>
    </location>
</feature>
<comment type="similarity">
    <text evidence="6">Belongs to the RMDN family.</text>
</comment>
<dbReference type="InterPro" id="IPR049039">
    <property type="entry name" value="RMD1-3_a_helical_rpt"/>
</dbReference>
<dbReference type="GO" id="GO:0016020">
    <property type="term" value="C:membrane"/>
    <property type="evidence" value="ECO:0007669"/>
    <property type="project" value="UniProtKB-SubCell"/>
</dbReference>
<dbReference type="Gene3D" id="1.25.40.10">
    <property type="entry name" value="Tetratricopeptide repeat domain"/>
    <property type="match status" value="1"/>
</dbReference>
<evidence type="ECO:0000313" key="12">
    <source>
        <dbReference type="EMBL" id="NXR19820.1"/>
    </source>
</evidence>
<feature type="non-terminal residue" evidence="12">
    <location>
        <position position="1"/>
    </location>
</feature>
<dbReference type="AlphaFoldDB" id="A0A7L2J8C2"/>
<reference evidence="12 13" key="1">
    <citation type="submission" date="2019-09" db="EMBL/GenBank/DDBJ databases">
        <title>Bird 10,000 Genomes (B10K) Project - Family phase.</title>
        <authorList>
            <person name="Zhang G."/>
        </authorList>
    </citation>
    <scope>NUCLEOTIDE SEQUENCE [LARGE SCALE GENOMIC DNA]</scope>
    <source>
        <strain evidence="12">B10K-DU-001-77</strain>
        <tissue evidence="12">Muscle</tissue>
    </source>
</reference>
<name>A0A7L2J8C2_CINMU</name>
<evidence type="ECO:0000256" key="5">
    <source>
        <dbReference type="ARBA" id="ARBA00023136"/>
    </source>
</evidence>
<keyword evidence="4 9" id="KW-0175">Coiled coil</keyword>
<evidence type="ECO:0000313" key="13">
    <source>
        <dbReference type="Proteomes" id="UP000590623"/>
    </source>
</evidence>
<dbReference type="PANTHER" id="PTHR16056">
    <property type="entry name" value="REGULATOR OF MICROTUBULE DYNAMICS PROTEIN"/>
    <property type="match status" value="1"/>
</dbReference>
<keyword evidence="2 11" id="KW-0812">Transmembrane</keyword>
<keyword evidence="13" id="KW-1185">Reference proteome</keyword>
<feature type="non-terminal residue" evidence="12">
    <location>
        <position position="392"/>
    </location>
</feature>
<evidence type="ECO:0000256" key="7">
    <source>
        <dbReference type="ARBA" id="ARBA00039964"/>
    </source>
</evidence>
<dbReference type="InterPro" id="IPR011990">
    <property type="entry name" value="TPR-like_helical_dom_sf"/>
</dbReference>
<evidence type="ECO:0000256" key="9">
    <source>
        <dbReference type="SAM" id="Coils"/>
    </source>
</evidence>
<dbReference type="GO" id="GO:0005739">
    <property type="term" value="C:mitochondrion"/>
    <property type="evidence" value="ECO:0007669"/>
    <property type="project" value="TreeGrafter"/>
</dbReference>
<evidence type="ECO:0000256" key="2">
    <source>
        <dbReference type="ARBA" id="ARBA00022692"/>
    </source>
</evidence>
<evidence type="ECO:0000256" key="8">
    <source>
        <dbReference type="ARBA" id="ARBA00041609"/>
    </source>
</evidence>
<evidence type="ECO:0000256" key="1">
    <source>
        <dbReference type="ARBA" id="ARBA00004167"/>
    </source>
</evidence>
<dbReference type="EMBL" id="VWYM01007214">
    <property type="protein sequence ID" value="NXR19820.1"/>
    <property type="molecule type" value="Genomic_DNA"/>
</dbReference>
<dbReference type="GO" id="GO:0097431">
    <property type="term" value="C:mitotic spindle pole"/>
    <property type="evidence" value="ECO:0007669"/>
    <property type="project" value="TreeGrafter"/>
</dbReference>
<dbReference type="Proteomes" id="UP000590623">
    <property type="component" value="Unassembled WGS sequence"/>
</dbReference>
<feature type="coiled-coil region" evidence="9">
    <location>
        <begin position="79"/>
        <end position="106"/>
    </location>
</feature>
<organism evidence="12 13">
    <name type="scientific">Cinclus mexicanus</name>
    <name type="common">American dipper</name>
    <dbReference type="NCBI Taxonomy" id="161649"/>
    <lineage>
        <taxon>Eukaryota</taxon>
        <taxon>Metazoa</taxon>
        <taxon>Chordata</taxon>
        <taxon>Craniata</taxon>
        <taxon>Vertebrata</taxon>
        <taxon>Euteleostomi</taxon>
        <taxon>Archelosauria</taxon>
        <taxon>Archosauria</taxon>
        <taxon>Dinosauria</taxon>
        <taxon>Saurischia</taxon>
        <taxon>Theropoda</taxon>
        <taxon>Coelurosauria</taxon>
        <taxon>Aves</taxon>
        <taxon>Neognathae</taxon>
        <taxon>Neoaves</taxon>
        <taxon>Telluraves</taxon>
        <taxon>Australaves</taxon>
        <taxon>Passeriformes</taxon>
        <taxon>Cinclidae</taxon>
        <taxon>Cinclus</taxon>
    </lineage>
</organism>
<dbReference type="OrthoDB" id="512473at2759"/>
<proteinExistence type="inferred from homology"/>
<dbReference type="Pfam" id="PF21033">
    <property type="entry name" value="RMD1-3"/>
    <property type="match status" value="1"/>
</dbReference>
<keyword evidence="3 11" id="KW-1133">Transmembrane helix</keyword>
<gene>
    <name evidence="12" type="primary">Rmdn2</name>
    <name evidence="12" type="ORF">CINMEX_R14139</name>
</gene>
<dbReference type="SUPFAM" id="SSF48452">
    <property type="entry name" value="TPR-like"/>
    <property type="match status" value="1"/>
</dbReference>
<comment type="subcellular location">
    <subcellularLocation>
        <location evidence="1">Membrane</location>
        <topology evidence="1">Single-pass membrane protein</topology>
    </subcellularLocation>
</comment>
<accession>A0A7L2J8C2</accession>
<dbReference type="GO" id="GO:0008017">
    <property type="term" value="F:microtubule binding"/>
    <property type="evidence" value="ECO:0007669"/>
    <property type="project" value="TreeGrafter"/>
</dbReference>
<evidence type="ECO:0000256" key="11">
    <source>
        <dbReference type="SAM" id="Phobius"/>
    </source>
</evidence>
<sequence length="392" mass="44721">MSPFENKGLILGIMAGTAGLSLVLIWYRKIRKPGAAVHIHAFQDIGNRIDSVGLQNEAPSEQGAVMVLHGRQLQILEKLNGLLLSVDELKREVEFLKEAIPKLEELVRNELQGKGDVQRISPSHRATRRRKAETASSARETTSSEEAESEGGYLTAHTDSEGDSEEEKRCMKSPDAMVKSEEDEDLFNFLQQVDNLHKGSEDDKKEGFRLLLEKDDKYENCVDFLWRLARAYGDLFEMTTDAEEKRKYFSNMRNLQSNKWEHLYAIMCGYMSQFESVQNKIRNGYLFKEHLDKAIELKPQDPLLYYLNGRWCYSVAQLSWIEKKVAAALFGTPPTSTVEEALQNFLKAEEMHPGYSKCNYVYLAKCYKDLGQKNNALKYCDSALSILSVTNE</sequence>
<dbReference type="GO" id="GO:0005876">
    <property type="term" value="C:spindle microtubule"/>
    <property type="evidence" value="ECO:0007669"/>
    <property type="project" value="TreeGrafter"/>
</dbReference>
<evidence type="ECO:0000256" key="3">
    <source>
        <dbReference type="ARBA" id="ARBA00022989"/>
    </source>
</evidence>
<protein>
    <recommendedName>
        <fullName evidence="7">Regulator of microtubule dynamics protein 2</fullName>
    </recommendedName>
    <alternativeName>
        <fullName evidence="8">Protein FAM82A1</fullName>
    </alternativeName>
</protein>
<evidence type="ECO:0000256" key="4">
    <source>
        <dbReference type="ARBA" id="ARBA00023054"/>
    </source>
</evidence>